<dbReference type="InterPro" id="IPR023404">
    <property type="entry name" value="rSAM_horseshoe"/>
</dbReference>
<dbReference type="Pfam" id="PF16199">
    <property type="entry name" value="Radical_SAM_C"/>
    <property type="match status" value="1"/>
</dbReference>
<comment type="pathway">
    <text evidence="2">tRNA modification.</text>
</comment>
<keyword evidence="12" id="KW-0411">Iron-sulfur</keyword>
<evidence type="ECO:0000256" key="11">
    <source>
        <dbReference type="ARBA" id="ARBA00023004"/>
    </source>
</evidence>
<dbReference type="SUPFAM" id="SSF55729">
    <property type="entry name" value="Acyl-CoA N-acyltransferases (Nat)"/>
    <property type="match status" value="1"/>
</dbReference>
<dbReference type="InterPro" id="IPR032432">
    <property type="entry name" value="Radical_SAM_C"/>
</dbReference>
<keyword evidence="5" id="KW-0820">tRNA-binding</keyword>
<dbReference type="AlphaFoldDB" id="A0A1J4RV62"/>
<comment type="cofactor">
    <cofactor evidence="1">
        <name>[4Fe-4S] cluster</name>
        <dbReference type="ChEBI" id="CHEBI:49883"/>
    </cofactor>
</comment>
<evidence type="ECO:0000256" key="6">
    <source>
        <dbReference type="ARBA" id="ARBA00022679"/>
    </source>
</evidence>
<evidence type="ECO:0000256" key="13">
    <source>
        <dbReference type="ARBA" id="ARBA00023315"/>
    </source>
</evidence>
<dbReference type="Gene3D" id="3.40.630.30">
    <property type="match status" value="1"/>
</dbReference>
<dbReference type="GO" id="GO:0046872">
    <property type="term" value="F:metal ion binding"/>
    <property type="evidence" value="ECO:0007669"/>
    <property type="project" value="UniProtKB-KW"/>
</dbReference>
<dbReference type="GO" id="GO:0000049">
    <property type="term" value="F:tRNA binding"/>
    <property type="evidence" value="ECO:0007669"/>
    <property type="project" value="UniProtKB-KW"/>
</dbReference>
<dbReference type="EMBL" id="MNUI01000014">
    <property type="protein sequence ID" value="OIN89814.1"/>
    <property type="molecule type" value="Genomic_DNA"/>
</dbReference>
<dbReference type="Gene3D" id="3.80.30.20">
    <property type="entry name" value="tm_1862 like domain"/>
    <property type="match status" value="1"/>
</dbReference>
<dbReference type="GO" id="GO:0106261">
    <property type="term" value="F:tRNA uridine(34) acetyltransferase activity"/>
    <property type="evidence" value="ECO:0007669"/>
    <property type="project" value="UniProtKB-EC"/>
</dbReference>
<evidence type="ECO:0000256" key="10">
    <source>
        <dbReference type="ARBA" id="ARBA00022884"/>
    </source>
</evidence>
<keyword evidence="9" id="KW-0479">Metal-binding</keyword>
<evidence type="ECO:0000256" key="14">
    <source>
        <dbReference type="ARBA" id="ARBA00044771"/>
    </source>
</evidence>
<dbReference type="InterPro" id="IPR006638">
    <property type="entry name" value="Elp3/MiaA/NifB-like_rSAM"/>
</dbReference>
<evidence type="ECO:0000313" key="17">
    <source>
        <dbReference type="EMBL" id="OIN89814.1"/>
    </source>
</evidence>
<proteinExistence type="inferred from homology"/>
<name>A0A1J4RV62_9BACT</name>
<dbReference type="CDD" id="cd01335">
    <property type="entry name" value="Radical_SAM"/>
    <property type="match status" value="1"/>
</dbReference>
<evidence type="ECO:0000256" key="3">
    <source>
        <dbReference type="ARBA" id="ARBA00005494"/>
    </source>
</evidence>
<gene>
    <name evidence="17" type="ORF">AUJ59_00610</name>
</gene>
<comment type="similarity">
    <text evidence="3">Belongs to the ELP3 family.</text>
</comment>
<evidence type="ECO:0000256" key="5">
    <source>
        <dbReference type="ARBA" id="ARBA00022555"/>
    </source>
</evidence>
<dbReference type="PANTHER" id="PTHR11135:SF2">
    <property type="entry name" value="ELONGATOR COMPLEX PROTEIN 3"/>
    <property type="match status" value="1"/>
</dbReference>
<dbReference type="Pfam" id="PF04055">
    <property type="entry name" value="Radical_SAM"/>
    <property type="match status" value="1"/>
</dbReference>
<evidence type="ECO:0000256" key="12">
    <source>
        <dbReference type="ARBA" id="ARBA00023014"/>
    </source>
</evidence>
<evidence type="ECO:0000256" key="15">
    <source>
        <dbReference type="ARBA" id="ARBA00047372"/>
    </source>
</evidence>
<dbReference type="EC" id="2.3.1.311" evidence="14"/>
<keyword evidence="10" id="KW-0694">RNA-binding</keyword>
<evidence type="ECO:0000256" key="2">
    <source>
        <dbReference type="ARBA" id="ARBA00005217"/>
    </source>
</evidence>
<evidence type="ECO:0000313" key="18">
    <source>
        <dbReference type="Proteomes" id="UP000183144"/>
    </source>
</evidence>
<dbReference type="GO" id="GO:0002926">
    <property type="term" value="P:tRNA wobble base 5-methoxycarbonylmethyl-2-thiouridinylation"/>
    <property type="evidence" value="ECO:0007669"/>
    <property type="project" value="TreeGrafter"/>
</dbReference>
<evidence type="ECO:0000256" key="9">
    <source>
        <dbReference type="ARBA" id="ARBA00022723"/>
    </source>
</evidence>
<sequence>MTDPDLTTNRSISKVELISRWRRKHPGQPLPEKMIGKPIRTMSGVVPVTLLTKPYSCPGKCIFCPNDVRMPKSYLSAEPGAQRAAANNFDPYNQVSSRLQSYYANGHTTEKVELIILGGTWSAYPLPYKIWFIGRCFEALNEFKPDKKLGAPQITGEAVWPRLLKAQKINETASTRCVGLSIETRPDFITLGQLIELRQMGCTKIQIGIQSLDNRVLRLNRRGHTVAATKKAIKLLRSFGFKIQAHWMANLYGSTPAKDIADFKKLFGQIWYRPDELKIYPCSLIETAELMNYCRKKLWRPYSRAELMRVMVLVLPMVEPYCRVSRMIRDFSSDDIVVGNKTTNFRQLVEARAKNIKEIRYREIKNILVKPDDLRLEIITYTTSIGREKFLQWVTKENQIAGFLRLCLPRVEAPVKELAGAAIIRELHVYGHALALGGLGRTQHSGLGKQLLAAAERLAKGYKKLSVISSIGTKKYYQKHGFKDGQLYQHLQLVD</sequence>
<accession>A0A1J4RV62</accession>
<dbReference type="SUPFAM" id="SSF102114">
    <property type="entry name" value="Radical SAM enzymes"/>
    <property type="match status" value="1"/>
</dbReference>
<keyword evidence="4" id="KW-0004">4Fe-4S</keyword>
<dbReference type="PANTHER" id="PTHR11135">
    <property type="entry name" value="HISTONE ACETYLTRANSFERASE-RELATED"/>
    <property type="match status" value="1"/>
</dbReference>
<comment type="caution">
    <text evidence="17">The sequence shown here is derived from an EMBL/GenBank/DDBJ whole genome shotgun (WGS) entry which is preliminary data.</text>
</comment>
<dbReference type="GO" id="GO:0051539">
    <property type="term" value="F:4 iron, 4 sulfur cluster binding"/>
    <property type="evidence" value="ECO:0007669"/>
    <property type="project" value="UniProtKB-KW"/>
</dbReference>
<dbReference type="NCBIfam" id="TIGR01211">
    <property type="entry name" value="ELP3"/>
    <property type="match status" value="1"/>
</dbReference>
<dbReference type="STRING" id="1805034.AUJ59_00610"/>
<keyword evidence="7" id="KW-0949">S-adenosyl-L-methionine</keyword>
<protein>
    <recommendedName>
        <fullName evidence="14">tRNA carboxymethyluridine synthase</fullName>
        <ecNumber evidence="14">2.3.1.311</ecNumber>
    </recommendedName>
</protein>
<dbReference type="InterPro" id="IPR034687">
    <property type="entry name" value="ELP3-like"/>
</dbReference>
<dbReference type="SMART" id="SM00729">
    <property type="entry name" value="Elp3"/>
    <property type="match status" value="1"/>
</dbReference>
<dbReference type="Proteomes" id="UP000183144">
    <property type="component" value="Unassembled WGS sequence"/>
</dbReference>
<keyword evidence="8" id="KW-0819">tRNA processing</keyword>
<dbReference type="GO" id="GO:0033588">
    <property type="term" value="C:elongator holoenzyme complex"/>
    <property type="evidence" value="ECO:0007669"/>
    <property type="project" value="TreeGrafter"/>
</dbReference>
<evidence type="ECO:0000256" key="8">
    <source>
        <dbReference type="ARBA" id="ARBA00022694"/>
    </source>
</evidence>
<comment type="catalytic activity">
    <reaction evidence="15">
        <text>uridine(34) in tRNA + acetyl-CoA + S-adenosyl-L-methionine + H2O = 5-(carboxymethyl)uridine(34) in tRNA + 5'-deoxyadenosine + L-methionine + CoA + 2 H(+)</text>
        <dbReference type="Rhea" id="RHEA:61020"/>
        <dbReference type="Rhea" id="RHEA-COMP:10407"/>
        <dbReference type="Rhea" id="RHEA-COMP:11727"/>
        <dbReference type="ChEBI" id="CHEBI:15377"/>
        <dbReference type="ChEBI" id="CHEBI:15378"/>
        <dbReference type="ChEBI" id="CHEBI:17319"/>
        <dbReference type="ChEBI" id="CHEBI:57287"/>
        <dbReference type="ChEBI" id="CHEBI:57288"/>
        <dbReference type="ChEBI" id="CHEBI:57844"/>
        <dbReference type="ChEBI" id="CHEBI:59789"/>
        <dbReference type="ChEBI" id="CHEBI:65315"/>
        <dbReference type="ChEBI" id="CHEBI:74882"/>
        <dbReference type="EC" id="2.3.1.311"/>
    </reaction>
    <physiologicalReaction direction="left-to-right" evidence="15">
        <dbReference type="Rhea" id="RHEA:61021"/>
    </physiologicalReaction>
</comment>
<dbReference type="InterPro" id="IPR058240">
    <property type="entry name" value="rSAM_sf"/>
</dbReference>
<evidence type="ECO:0000256" key="4">
    <source>
        <dbReference type="ARBA" id="ARBA00022485"/>
    </source>
</evidence>
<dbReference type="InterPro" id="IPR039661">
    <property type="entry name" value="ELP3"/>
</dbReference>
<dbReference type="SFLD" id="SFLDF00344">
    <property type="entry name" value="ELP3-like"/>
    <property type="match status" value="1"/>
</dbReference>
<keyword evidence="6" id="KW-0808">Transferase</keyword>
<dbReference type="InterPro" id="IPR007197">
    <property type="entry name" value="rSAM"/>
</dbReference>
<evidence type="ECO:0000256" key="7">
    <source>
        <dbReference type="ARBA" id="ARBA00022691"/>
    </source>
</evidence>
<evidence type="ECO:0000259" key="16">
    <source>
        <dbReference type="SMART" id="SM00729"/>
    </source>
</evidence>
<feature type="domain" description="Elp3/MiaA/NifB-like radical SAM core" evidence="16">
    <location>
        <begin position="47"/>
        <end position="313"/>
    </location>
</feature>
<dbReference type="SFLD" id="SFLDS00029">
    <property type="entry name" value="Radical_SAM"/>
    <property type="match status" value="1"/>
</dbReference>
<reference evidence="17 18" key="1">
    <citation type="journal article" date="2016" name="Environ. Microbiol.">
        <title>Genomic resolution of a cold subsurface aquifer community provides metabolic insights for novel microbes adapted to high CO concentrations.</title>
        <authorList>
            <person name="Probst A.J."/>
            <person name="Castelle C.J."/>
            <person name="Singh A."/>
            <person name="Brown C.T."/>
            <person name="Anantharaman K."/>
            <person name="Sharon I."/>
            <person name="Hug L.A."/>
            <person name="Burstein D."/>
            <person name="Emerson J.B."/>
            <person name="Thomas B.C."/>
            <person name="Banfield J.F."/>
        </authorList>
    </citation>
    <scope>NUCLEOTIDE SEQUENCE [LARGE SCALE GENOMIC DNA]</scope>
    <source>
        <strain evidence="17">CG1_02_47_37</strain>
    </source>
</reference>
<evidence type="ECO:0000256" key="1">
    <source>
        <dbReference type="ARBA" id="ARBA00001966"/>
    </source>
</evidence>
<dbReference type="SFLD" id="SFLDG01086">
    <property type="entry name" value="elongater_protein-like"/>
    <property type="match status" value="1"/>
</dbReference>
<organism evidence="17 18">
    <name type="scientific">Candidatus Beckwithbacteria bacterium CG1_02_47_37</name>
    <dbReference type="NCBI Taxonomy" id="1805034"/>
    <lineage>
        <taxon>Bacteria</taxon>
        <taxon>Candidatus Beckwithiibacteriota</taxon>
    </lineage>
</organism>
<keyword evidence="11" id="KW-0408">Iron</keyword>
<dbReference type="InterPro" id="IPR016181">
    <property type="entry name" value="Acyl_CoA_acyltransferase"/>
</dbReference>
<dbReference type="GO" id="GO:0005737">
    <property type="term" value="C:cytoplasm"/>
    <property type="evidence" value="ECO:0007669"/>
    <property type="project" value="TreeGrafter"/>
</dbReference>
<keyword evidence="13" id="KW-0012">Acyltransferase</keyword>